<dbReference type="InterPro" id="IPR047589">
    <property type="entry name" value="DUF11_rpt"/>
</dbReference>
<feature type="domain" description="DUF11" evidence="1">
    <location>
        <begin position="897"/>
        <end position="1021"/>
    </location>
</feature>
<dbReference type="AlphaFoldDB" id="A0A2P1NHL7"/>
<protein>
    <recommendedName>
        <fullName evidence="6">IPTL-CTERM sorting domain-containing protein</fullName>
    </recommendedName>
</protein>
<reference evidence="5" key="1">
    <citation type="submission" date="2018-03" db="EMBL/GenBank/DDBJ databases">
        <title>Genome sequencing of Melaminivora sp. strain SC2-7.</title>
        <authorList>
            <person name="Kim S.-J."/>
            <person name="Heo J."/>
            <person name="Ahn J.-H."/>
            <person name="Kwon S.-W."/>
        </authorList>
    </citation>
    <scope>NUCLEOTIDE SEQUENCE [LARGE SCALE GENOMIC DNA]</scope>
    <source>
        <strain evidence="5">SC2-7</strain>
    </source>
</reference>
<dbReference type="Proteomes" id="UP000241829">
    <property type="component" value="Chromosome"/>
</dbReference>
<dbReference type="EMBL" id="CP027792">
    <property type="protein sequence ID" value="AVP56553.1"/>
    <property type="molecule type" value="Genomic_DNA"/>
</dbReference>
<dbReference type="InterPro" id="IPR026442">
    <property type="entry name" value="IPTL_CTERM"/>
</dbReference>
<feature type="domain" description="DUF7933" evidence="3">
    <location>
        <begin position="479"/>
        <end position="564"/>
    </location>
</feature>
<feature type="domain" description="DUF7933" evidence="3">
    <location>
        <begin position="608"/>
        <end position="735"/>
    </location>
</feature>
<dbReference type="NCBIfam" id="TIGR04174">
    <property type="entry name" value="IPTL_CTERM"/>
    <property type="match status" value="1"/>
</dbReference>
<gene>
    <name evidence="4" type="ORF">C7H73_01910</name>
</gene>
<dbReference type="Pfam" id="PF01345">
    <property type="entry name" value="DUF11"/>
    <property type="match status" value="1"/>
</dbReference>
<evidence type="ECO:0000313" key="4">
    <source>
        <dbReference type="EMBL" id="AVP56553.1"/>
    </source>
</evidence>
<dbReference type="InterPro" id="IPR051172">
    <property type="entry name" value="Chlamydia_OmcB"/>
</dbReference>
<evidence type="ECO:0000313" key="5">
    <source>
        <dbReference type="Proteomes" id="UP000241829"/>
    </source>
</evidence>
<dbReference type="InterPro" id="IPR057693">
    <property type="entry name" value="DUF7933"/>
</dbReference>
<accession>A0A2P1NHL7</accession>
<feature type="domain" description="DUF7933" evidence="3">
    <location>
        <begin position="56"/>
        <end position="175"/>
    </location>
</feature>
<dbReference type="PANTHER" id="PTHR34819">
    <property type="entry name" value="LARGE CYSTEINE-RICH PERIPLASMIC PROTEIN OMCB"/>
    <property type="match status" value="1"/>
</dbReference>
<dbReference type="OrthoDB" id="158862at2"/>
<evidence type="ECO:0000259" key="3">
    <source>
        <dbReference type="Pfam" id="PF25564"/>
    </source>
</evidence>
<evidence type="ECO:0000259" key="1">
    <source>
        <dbReference type="Pfam" id="PF01345"/>
    </source>
</evidence>
<evidence type="ECO:0000259" key="2">
    <source>
        <dbReference type="Pfam" id="PF18203"/>
    </source>
</evidence>
<feature type="domain" description="DUF7933" evidence="3">
    <location>
        <begin position="751"/>
        <end position="883"/>
    </location>
</feature>
<organism evidence="4 5">
    <name type="scientific">Pulveribacter suum</name>
    <dbReference type="NCBI Taxonomy" id="2116657"/>
    <lineage>
        <taxon>Bacteria</taxon>
        <taxon>Pseudomonadati</taxon>
        <taxon>Pseudomonadota</taxon>
        <taxon>Betaproteobacteria</taxon>
        <taxon>Burkholderiales</taxon>
        <taxon>Comamonadaceae</taxon>
        <taxon>Pulveribacter</taxon>
    </lineage>
</organism>
<feature type="domain" description="DUF7933" evidence="3">
    <location>
        <begin position="184"/>
        <end position="291"/>
    </location>
</feature>
<dbReference type="KEGG" id="melm:C7H73_01910"/>
<feature type="domain" description="IPTL-CTERM protein sorting" evidence="2">
    <location>
        <begin position="1037"/>
        <end position="1062"/>
    </location>
</feature>
<dbReference type="Pfam" id="PF18203">
    <property type="entry name" value="IPTL-CTERM"/>
    <property type="match status" value="1"/>
</dbReference>
<dbReference type="NCBIfam" id="TIGR01451">
    <property type="entry name" value="B_ant_repeat"/>
    <property type="match status" value="1"/>
</dbReference>
<sequence length="1070" mass="104849">MPKHLLSRAAAISPAPPSSAPRGRSLKSHVWATVLAAPLLGMAGASAWAAVPLVHSFSPTTLVTNQTALVKVILNNTANASAATGTNLTVPLAGLTVSNVISTCVPLGSLAIVNSGTPTAHLELSGGTVPAGSTCEITANVRSAASGTYPSDIAANALASSNGSNPDASSVSLVVNGVKPLVGAKTFDKNTLRGGETAKVTVTITNPNNLNFSALQASDGLPPQLTIATPSNLATTCGAGATAWDGPTNTASLTAGTIGPNTSCTFSFNVTPANPTAFLSMTAENKITGSNVSATDSSGNTANAGGDFSANVNVRTGAQIQKRFADDPVTHGSASSFTLRVTNHNLTPLTGISFTDTVPAGITVTGISGTCNGVTPTFTAAAVTLSNAALAPDSGCSFTVNFTGHNTGTGPITANNAPGTFTAPGGGAVSFGGGVVPNILGDQIIVNPNPTGPGNGSGGLSATKRFAKTAGTQTRTLNVVQTETFDLIVTLRNGSSNPATGVAFSDNLASMGAGFSVASGFASPAGLCGGTLTASGTSIALSGATIAAGGTCEVEVPVTVAANAARTSFENRIGSGTLNALTGVISGTPHTWAGVDWANVTVGPALSVNKTFMPATIATKDHAVSSALTIKINRATGAAEFTSLAFDDAFPAAGAPLTVNTTPLSNTCGGTVNITPQTAGAAGHITLTGGTITGAAGSCAIVVGFEADQDAAGSYTNSLAAGAVVAAGGVQNETTGSGTLTLDAKVATLGLSKRFDPILLSKMGETSTLTIEISNVDGTPKQTGVTLTDNLPFGMKVAPAPAASASPSCGATPTFAPTAGASVLTLTGADIEPGAVCTLTVVVTGNAVGNLINVIPAGNITTDPFPGWPSGMTNTGPAQATIQVPAKDASGAPVGLDLAVAITNNANGICAGSTTTYVVTVTNPGGADVGGASLVNMPPAGITYGNWTVMATGGAVPSAMTGSGALNETVSLPKGGKLVYTITASVDAAAAGPLTNTATVKLPVQAPALVDANAANDTASDTDPVTTGCVAGPGGTTSIPTLSEWALIALSMLLAAFALRRMPLPSGRRS</sequence>
<name>A0A2P1NHL7_9BURK</name>
<dbReference type="Pfam" id="PF25564">
    <property type="entry name" value="DUF7933"/>
    <property type="match status" value="6"/>
</dbReference>
<feature type="domain" description="DUF7933" evidence="3">
    <location>
        <begin position="320"/>
        <end position="409"/>
    </location>
</feature>
<evidence type="ECO:0008006" key="6">
    <source>
        <dbReference type="Google" id="ProtNLM"/>
    </source>
</evidence>
<keyword evidence="5" id="KW-1185">Reference proteome</keyword>
<proteinExistence type="predicted"/>
<dbReference type="InterPro" id="IPR001434">
    <property type="entry name" value="OmcB-like_DUF11"/>
</dbReference>
<dbReference type="PANTHER" id="PTHR34819:SF3">
    <property type="entry name" value="CELL SURFACE PROTEIN"/>
    <property type="match status" value="1"/>
</dbReference>